<proteinExistence type="inferred from homology"/>
<dbReference type="Pfam" id="PF00669">
    <property type="entry name" value="Flagellin_N"/>
    <property type="match status" value="1"/>
</dbReference>
<dbReference type="RefSeq" id="WP_077590032.1">
    <property type="nucleotide sequence ID" value="NZ_CP019640.1"/>
</dbReference>
<dbReference type="Pfam" id="PF00700">
    <property type="entry name" value="Flagellin_C"/>
    <property type="match status" value="1"/>
</dbReference>
<gene>
    <name evidence="6" type="ORF">B0X71_14180</name>
</gene>
<keyword evidence="6" id="KW-0966">Cell projection</keyword>
<evidence type="ECO:0000259" key="5">
    <source>
        <dbReference type="Pfam" id="PF00700"/>
    </source>
</evidence>
<dbReference type="PANTHER" id="PTHR42792:SF1">
    <property type="entry name" value="FLAGELLAR HOOK-ASSOCIATED PROTEIN 3"/>
    <property type="match status" value="1"/>
</dbReference>
<reference evidence="6 7" key="1">
    <citation type="submission" date="2017-02" db="EMBL/GenBank/DDBJ databases">
        <title>The complete genomic sequence of a novel cold adapted crude oil-degrading bacterium Planococcus qaidamina Y42.</title>
        <authorList>
            <person name="Yang R."/>
        </authorList>
    </citation>
    <scope>NUCLEOTIDE SEQUENCE [LARGE SCALE GENOMIC DNA]</scope>
    <source>
        <strain evidence="6 7">Y42</strain>
    </source>
</reference>
<feature type="domain" description="Flagellin C-terminal" evidence="5">
    <location>
        <begin position="209"/>
        <end position="289"/>
    </location>
</feature>
<organism evidence="6 7">
    <name type="scientific">Planococcus lenghuensis</name>
    <dbReference type="NCBI Taxonomy" id="2213202"/>
    <lineage>
        <taxon>Bacteria</taxon>
        <taxon>Bacillati</taxon>
        <taxon>Bacillota</taxon>
        <taxon>Bacilli</taxon>
        <taxon>Bacillales</taxon>
        <taxon>Caryophanaceae</taxon>
        <taxon>Planococcus</taxon>
    </lineage>
</organism>
<evidence type="ECO:0000313" key="7">
    <source>
        <dbReference type="Proteomes" id="UP000188184"/>
    </source>
</evidence>
<comment type="subcellular location">
    <subcellularLocation>
        <location evidence="1">Bacterial flagellum</location>
    </subcellularLocation>
</comment>
<dbReference type="Proteomes" id="UP000188184">
    <property type="component" value="Chromosome"/>
</dbReference>
<comment type="similarity">
    <text evidence="2">Belongs to the bacterial flagellin family.</text>
</comment>
<dbReference type="InterPro" id="IPR001029">
    <property type="entry name" value="Flagellin_N"/>
</dbReference>
<evidence type="ECO:0000256" key="2">
    <source>
        <dbReference type="ARBA" id="ARBA00005709"/>
    </source>
</evidence>
<evidence type="ECO:0000256" key="3">
    <source>
        <dbReference type="ARBA" id="ARBA00023143"/>
    </source>
</evidence>
<dbReference type="Gene3D" id="1.20.1330.10">
    <property type="entry name" value="f41 fragment of flagellin, N-terminal domain"/>
    <property type="match status" value="1"/>
</dbReference>
<dbReference type="NCBIfam" id="TIGR02550">
    <property type="entry name" value="flagell_flgL"/>
    <property type="match status" value="1"/>
</dbReference>
<dbReference type="AlphaFoldDB" id="A0A1Q2L125"/>
<dbReference type="InterPro" id="IPR001492">
    <property type="entry name" value="Flagellin"/>
</dbReference>
<name>A0A1Q2L125_9BACL</name>
<dbReference type="GO" id="GO:0071973">
    <property type="term" value="P:bacterial-type flagellum-dependent cell motility"/>
    <property type="evidence" value="ECO:0007669"/>
    <property type="project" value="InterPro"/>
</dbReference>
<keyword evidence="3" id="KW-0975">Bacterial flagellum</keyword>
<keyword evidence="7" id="KW-1185">Reference proteome</keyword>
<dbReference type="EMBL" id="CP019640">
    <property type="protein sequence ID" value="AQQ54139.1"/>
    <property type="molecule type" value="Genomic_DNA"/>
</dbReference>
<protein>
    <submittedName>
        <fullName evidence="6">Flagellar biosynthesis protein FlgL</fullName>
    </submittedName>
</protein>
<keyword evidence="6" id="KW-0282">Flagellum</keyword>
<feature type="domain" description="Flagellin N-terminal" evidence="4">
    <location>
        <begin position="3"/>
        <end position="140"/>
    </location>
</feature>
<dbReference type="InterPro" id="IPR013384">
    <property type="entry name" value="Flagell_FlgL"/>
</dbReference>
<dbReference type="SUPFAM" id="SSF64518">
    <property type="entry name" value="Phase 1 flagellin"/>
    <property type="match status" value="1"/>
</dbReference>
<keyword evidence="6" id="KW-0969">Cilium</keyword>
<evidence type="ECO:0000259" key="4">
    <source>
        <dbReference type="Pfam" id="PF00669"/>
    </source>
</evidence>
<sequence>MRISQQMLHQNSLRHMNQNLSRMEKTNLDLSTGKKLHKPSDDPNGVSKAMNLKSALTANKQYERNADEANLWLSEADQTINGMVEVMQRVRELAVQGNNGALSDQDRNMIASETEALHEQIHQFANAKVNGQYLFNGSNTKNPPFPTSGAYTESTFNTDQRKFTIGEGAAVNINVTADKLIGNANENDNLFNVLNSVAAALKAGETVSLDHIDQGMERLLTTAAEVGARQNRVEAITNRVQDSNVALQTMLSQIEDVNYAETITKLKSEESIYQASLSATAKIIQPTLMDFLR</sequence>
<evidence type="ECO:0000313" key="6">
    <source>
        <dbReference type="EMBL" id="AQQ54139.1"/>
    </source>
</evidence>
<dbReference type="GO" id="GO:0009424">
    <property type="term" value="C:bacterial-type flagellum hook"/>
    <property type="evidence" value="ECO:0007669"/>
    <property type="project" value="InterPro"/>
</dbReference>
<dbReference type="InterPro" id="IPR046358">
    <property type="entry name" value="Flagellin_C"/>
</dbReference>
<dbReference type="OrthoDB" id="9758307at2"/>
<evidence type="ECO:0000256" key="1">
    <source>
        <dbReference type="ARBA" id="ARBA00004365"/>
    </source>
</evidence>
<dbReference type="GO" id="GO:0005198">
    <property type="term" value="F:structural molecule activity"/>
    <property type="evidence" value="ECO:0007669"/>
    <property type="project" value="InterPro"/>
</dbReference>
<dbReference type="KEGG" id="pmar:B0X71_14180"/>
<accession>A0A1Q2L125</accession>
<dbReference type="PANTHER" id="PTHR42792">
    <property type="entry name" value="FLAGELLIN"/>
    <property type="match status" value="1"/>
</dbReference>